<accession>A0A8X6UMK7</accession>
<dbReference type="Proteomes" id="UP000887013">
    <property type="component" value="Unassembled WGS sequence"/>
</dbReference>
<organism evidence="1 2">
    <name type="scientific">Nephila pilipes</name>
    <name type="common">Giant wood spider</name>
    <name type="synonym">Nephila maculata</name>
    <dbReference type="NCBI Taxonomy" id="299642"/>
    <lineage>
        <taxon>Eukaryota</taxon>
        <taxon>Metazoa</taxon>
        <taxon>Ecdysozoa</taxon>
        <taxon>Arthropoda</taxon>
        <taxon>Chelicerata</taxon>
        <taxon>Arachnida</taxon>
        <taxon>Araneae</taxon>
        <taxon>Araneomorphae</taxon>
        <taxon>Entelegynae</taxon>
        <taxon>Araneoidea</taxon>
        <taxon>Nephilidae</taxon>
        <taxon>Nephila</taxon>
    </lineage>
</organism>
<evidence type="ECO:0000313" key="2">
    <source>
        <dbReference type="Proteomes" id="UP000887013"/>
    </source>
</evidence>
<dbReference type="EMBL" id="BMAW01033307">
    <property type="protein sequence ID" value="GFU29649.1"/>
    <property type="molecule type" value="Genomic_DNA"/>
</dbReference>
<comment type="caution">
    <text evidence="1">The sequence shown here is derived from an EMBL/GenBank/DDBJ whole genome shotgun (WGS) entry which is preliminary data.</text>
</comment>
<protein>
    <submittedName>
        <fullName evidence="1">Uncharacterized protein</fullName>
    </submittedName>
</protein>
<keyword evidence="2" id="KW-1185">Reference proteome</keyword>
<proteinExistence type="predicted"/>
<evidence type="ECO:0000313" key="1">
    <source>
        <dbReference type="EMBL" id="GFU29649.1"/>
    </source>
</evidence>
<dbReference type="AlphaFoldDB" id="A0A8X6UMK7"/>
<reference evidence="1" key="1">
    <citation type="submission" date="2020-08" db="EMBL/GenBank/DDBJ databases">
        <title>Multicomponent nature underlies the extraordinary mechanical properties of spider dragline silk.</title>
        <authorList>
            <person name="Kono N."/>
            <person name="Nakamura H."/>
            <person name="Mori M."/>
            <person name="Yoshida Y."/>
            <person name="Ohtoshi R."/>
            <person name="Malay A.D."/>
            <person name="Moran D.A.P."/>
            <person name="Tomita M."/>
            <person name="Numata K."/>
            <person name="Arakawa K."/>
        </authorList>
    </citation>
    <scope>NUCLEOTIDE SEQUENCE</scope>
</reference>
<name>A0A8X6UMK7_NEPPI</name>
<sequence length="111" mass="13226">MEVTEFQSGMCLWALRFREVMKRWRIGKWIRKMGAMIVAAPQWELMGFGLTHSSDYDFSFSRFGQTLIIQKCYVDSMDYGNSDNAIINMFFQVLWFWFYETAGLHFHSSHI</sequence>
<gene>
    <name evidence="1" type="ORF">NPIL_365351</name>
</gene>